<comment type="caution">
    <text evidence="1">The sequence shown here is derived from an EMBL/GenBank/DDBJ whole genome shotgun (WGS) entry which is preliminary data.</text>
</comment>
<dbReference type="EMBL" id="CM046390">
    <property type="protein sequence ID" value="KAI8562661.1"/>
    <property type="molecule type" value="Genomic_DNA"/>
</dbReference>
<organism evidence="1 2">
    <name type="scientific">Rhododendron molle</name>
    <name type="common">Chinese azalea</name>
    <name type="synonym">Azalea mollis</name>
    <dbReference type="NCBI Taxonomy" id="49168"/>
    <lineage>
        <taxon>Eukaryota</taxon>
        <taxon>Viridiplantae</taxon>
        <taxon>Streptophyta</taxon>
        <taxon>Embryophyta</taxon>
        <taxon>Tracheophyta</taxon>
        <taxon>Spermatophyta</taxon>
        <taxon>Magnoliopsida</taxon>
        <taxon>eudicotyledons</taxon>
        <taxon>Gunneridae</taxon>
        <taxon>Pentapetalae</taxon>
        <taxon>asterids</taxon>
        <taxon>Ericales</taxon>
        <taxon>Ericaceae</taxon>
        <taxon>Ericoideae</taxon>
        <taxon>Rhodoreae</taxon>
        <taxon>Rhododendron</taxon>
    </lineage>
</organism>
<keyword evidence="2" id="KW-1185">Reference proteome</keyword>
<proteinExistence type="predicted"/>
<gene>
    <name evidence="1" type="ORF">RHMOL_Rhmol03G0051900</name>
</gene>
<evidence type="ECO:0000313" key="1">
    <source>
        <dbReference type="EMBL" id="KAI8562661.1"/>
    </source>
</evidence>
<name>A0ACC0PAS6_RHOML</name>
<sequence length="908" mass="101434">MGGASRFTMLLTTPSPFLLRLARRRRLPSSPSLSPLSTLSPTPRPQLRLIRPVQAKAGIHTQTTTTTKQDDNNRDSLGFSPTSPPPPAAHPWPEWSALVDSLSSRGYLDPPTREILADDAFVAHEELSDEFVRASSACLAFARDRTDLMGLLSRSDIGMVVETGTPFLFKSALDTTRRMRAFLGIGAGNEYDSNKEHTVDLMKYLLSYASNPTLSSEKSNLRAEGPIESAIRNLLSELTRLGFGIPAPESCASAQHQFLDRYGQTPRPLGQNTEMKRGDWICSRCTFMNFARNVKCLKCEEARPKRQLTGGEWECPQCDFFNYGRNPLCIRCDCKRPVDTSFGIIDSSSVSGHGNGLYANKPDIESRLAANEEKAQRWFTKASQLESASDLSSAAADEDFPEIMPLRKGVNRFVVSTRKTPLERRLANSQFQRDAANNKQNAETASSPSLSRSTSQHKKNSRSLSSPMYKRKMAMEQTSSTTNFVPFVPFPPDYFAKRNNQRPHGADSTVKATERRTESTDLTGSSTKQPESQSSRSGWTGKSLEGSAVQEPDPLDMSEEAKAQRWFRRVAQIKDISELSQIPDEDFPSIMPMRKGVNRFVVSKRKTPLERRLTSPQYRRNLPPYVRFSPPPPSIFGKSRTPRKRTTFRRKVTLHEVEEGMIGIATRPGGLQGCGAPPPVGDPKPIDFASPKAEEGKKQVLHGIQTGATEQHSKSKHSRMSVMSDERESEVCKRVLPSITNPSSDAPIHSYNFPSLWQNEKTLNSLVVCKNECNVELRFTDPNTQRWPKIGLSNPFKDLHFLVMDLARHTHQSAWHSMHNVICGSAKSMDKYLDALNGSGAKVHIMHGTQDQLIPPECSFSIKMKVPHTQLNILPNADHITVILDREKHFTRDLERIWASASGVRIGE</sequence>
<dbReference type="Proteomes" id="UP001062846">
    <property type="component" value="Chromosome 3"/>
</dbReference>
<accession>A0ACC0PAS6</accession>
<evidence type="ECO:0000313" key="2">
    <source>
        <dbReference type="Proteomes" id="UP001062846"/>
    </source>
</evidence>
<protein>
    <submittedName>
        <fullName evidence="1">Uncharacterized protein</fullName>
    </submittedName>
</protein>
<reference evidence="1" key="1">
    <citation type="submission" date="2022-02" db="EMBL/GenBank/DDBJ databases">
        <title>Plant Genome Project.</title>
        <authorList>
            <person name="Zhang R.-G."/>
        </authorList>
    </citation>
    <scope>NUCLEOTIDE SEQUENCE</scope>
    <source>
        <strain evidence="1">AT1</strain>
    </source>
</reference>